<dbReference type="PANTHER" id="PTHR10924">
    <property type="entry name" value="MAJOR FACILITATOR SUPERFAMILY PROTEIN-RELATED"/>
    <property type="match status" value="1"/>
</dbReference>
<reference evidence="6 7" key="1">
    <citation type="submission" date="2023-11" db="EMBL/GenBank/DDBJ databases">
        <title>Halocaridina rubra genome assembly.</title>
        <authorList>
            <person name="Smith C."/>
        </authorList>
    </citation>
    <scope>NUCLEOTIDE SEQUENCE [LARGE SCALE GENOMIC DNA]</scope>
    <source>
        <strain evidence="6">EP-1</strain>
        <tissue evidence="6">Whole</tissue>
    </source>
</reference>
<proteinExistence type="predicted"/>
<protein>
    <submittedName>
        <fullName evidence="6">Uncharacterized protein</fullName>
    </submittedName>
</protein>
<sequence length="173" mass="19183">MWLGLAAIFISALLGLVVGRITDLLYGYLRTTLVTFLLATCGCCYWFYLISSGIITNSHWQIYPSVIGIFSFGFATSPLFVELAVEIAFPCPEQVVTAFLLVSVNMFSSMSLFAFMIVNSGELFFDFMIVNSESFGWVTYCLMGFSAVGVFPLLAVKEVYARSNIDKTDLNLT</sequence>
<keyword evidence="3 5" id="KW-1133">Transmembrane helix</keyword>
<accession>A0AAN9A8B1</accession>
<dbReference type="PANTHER" id="PTHR10924:SF27">
    <property type="entry name" value="SOLUTE CARRIER FAMILY 49 MEMBER 4"/>
    <property type="match status" value="1"/>
</dbReference>
<comment type="subcellular location">
    <subcellularLocation>
        <location evidence="1">Membrane</location>
        <topology evidence="1">Multi-pass membrane protein</topology>
    </subcellularLocation>
</comment>
<dbReference type="GO" id="GO:0016020">
    <property type="term" value="C:membrane"/>
    <property type="evidence" value="ECO:0007669"/>
    <property type="project" value="UniProtKB-SubCell"/>
</dbReference>
<dbReference type="Proteomes" id="UP001381693">
    <property type="component" value="Unassembled WGS sequence"/>
</dbReference>
<feature type="transmembrane region" description="Helical" evidence="5">
    <location>
        <begin position="29"/>
        <end position="50"/>
    </location>
</feature>
<comment type="caution">
    <text evidence="6">The sequence shown here is derived from an EMBL/GenBank/DDBJ whole genome shotgun (WGS) entry which is preliminary data.</text>
</comment>
<evidence type="ECO:0000313" key="6">
    <source>
        <dbReference type="EMBL" id="KAK7075865.1"/>
    </source>
</evidence>
<dbReference type="EMBL" id="JAXCGZ010010047">
    <property type="protein sequence ID" value="KAK7075865.1"/>
    <property type="molecule type" value="Genomic_DNA"/>
</dbReference>
<name>A0AAN9A8B1_HALRR</name>
<dbReference type="AlphaFoldDB" id="A0AAN9A8B1"/>
<keyword evidence="2 5" id="KW-0812">Transmembrane</keyword>
<evidence type="ECO:0000256" key="1">
    <source>
        <dbReference type="ARBA" id="ARBA00004141"/>
    </source>
</evidence>
<feature type="transmembrane region" description="Helical" evidence="5">
    <location>
        <begin position="62"/>
        <end position="89"/>
    </location>
</feature>
<gene>
    <name evidence="6" type="ORF">SK128_011930</name>
</gene>
<evidence type="ECO:0000256" key="3">
    <source>
        <dbReference type="ARBA" id="ARBA00022989"/>
    </source>
</evidence>
<evidence type="ECO:0000256" key="2">
    <source>
        <dbReference type="ARBA" id="ARBA00022692"/>
    </source>
</evidence>
<feature type="transmembrane region" description="Helical" evidence="5">
    <location>
        <begin position="137"/>
        <end position="156"/>
    </location>
</feature>
<evidence type="ECO:0000313" key="7">
    <source>
        <dbReference type="Proteomes" id="UP001381693"/>
    </source>
</evidence>
<organism evidence="6 7">
    <name type="scientific">Halocaridina rubra</name>
    <name type="common">Hawaiian red shrimp</name>
    <dbReference type="NCBI Taxonomy" id="373956"/>
    <lineage>
        <taxon>Eukaryota</taxon>
        <taxon>Metazoa</taxon>
        <taxon>Ecdysozoa</taxon>
        <taxon>Arthropoda</taxon>
        <taxon>Crustacea</taxon>
        <taxon>Multicrustacea</taxon>
        <taxon>Malacostraca</taxon>
        <taxon>Eumalacostraca</taxon>
        <taxon>Eucarida</taxon>
        <taxon>Decapoda</taxon>
        <taxon>Pleocyemata</taxon>
        <taxon>Caridea</taxon>
        <taxon>Atyoidea</taxon>
        <taxon>Atyidae</taxon>
        <taxon>Halocaridina</taxon>
    </lineage>
</organism>
<dbReference type="InterPro" id="IPR049680">
    <property type="entry name" value="FLVCR1-2_SLC49-like"/>
</dbReference>
<feature type="transmembrane region" description="Helical" evidence="5">
    <location>
        <begin position="95"/>
        <end position="117"/>
    </location>
</feature>
<evidence type="ECO:0000256" key="4">
    <source>
        <dbReference type="ARBA" id="ARBA00023136"/>
    </source>
</evidence>
<keyword evidence="4 5" id="KW-0472">Membrane</keyword>
<keyword evidence="7" id="KW-1185">Reference proteome</keyword>
<evidence type="ECO:0000256" key="5">
    <source>
        <dbReference type="SAM" id="Phobius"/>
    </source>
</evidence>